<reference evidence="2 3" key="1">
    <citation type="submission" date="2018-10" db="EMBL/GenBank/DDBJ databases">
        <title>Pan-genome distribution and transcriptional activeness of fungal secondary metabolism genes in Aspergillus section Fumigati.</title>
        <authorList>
            <person name="Takahashi H."/>
            <person name="Umemura M."/>
            <person name="Ninomiya A."/>
            <person name="Kusuya Y."/>
            <person name="Urayama S."/>
            <person name="Shimizu M."/>
            <person name="Watanabe A."/>
            <person name="Kamei K."/>
            <person name="Yaguchi T."/>
            <person name="Hagiwara D."/>
        </authorList>
    </citation>
    <scope>NUCLEOTIDE SEQUENCE [LARGE SCALE GENOMIC DNA]</scope>
    <source>
        <strain evidence="2 3">IFM 55266</strain>
    </source>
</reference>
<protein>
    <recommendedName>
        <fullName evidence="4">Amidoligase enzyme-domain-containing protein</fullName>
    </recommendedName>
</protein>
<gene>
    <name evidence="2" type="ORF">Asppvi_005865</name>
</gene>
<name>A0A9P3ESY8_9EURO</name>
<feature type="compositionally biased region" description="Pro residues" evidence="1">
    <location>
        <begin position="1"/>
        <end position="14"/>
    </location>
</feature>
<evidence type="ECO:0000313" key="3">
    <source>
        <dbReference type="Proteomes" id="UP001043456"/>
    </source>
</evidence>
<dbReference type="GeneID" id="67004476"/>
<keyword evidence="3" id="KW-1185">Reference proteome</keyword>
<dbReference type="PANTHER" id="PTHR36847">
    <property type="entry name" value="AMIDOLIGASE ENZYME"/>
    <property type="match status" value="1"/>
</dbReference>
<dbReference type="AlphaFoldDB" id="A0A9P3ESY8"/>
<comment type="caution">
    <text evidence="2">The sequence shown here is derived from an EMBL/GenBank/DDBJ whole genome shotgun (WGS) entry which is preliminary data.</text>
</comment>
<dbReference type="EMBL" id="BHVY01000004">
    <property type="protein sequence ID" value="GIJ86966.1"/>
    <property type="molecule type" value="Genomic_DNA"/>
</dbReference>
<feature type="region of interest" description="Disordered" evidence="1">
    <location>
        <begin position="1"/>
        <end position="35"/>
    </location>
</feature>
<organism evidence="2 3">
    <name type="scientific">Aspergillus pseudoviridinutans</name>
    <dbReference type="NCBI Taxonomy" id="1517512"/>
    <lineage>
        <taxon>Eukaryota</taxon>
        <taxon>Fungi</taxon>
        <taxon>Dikarya</taxon>
        <taxon>Ascomycota</taxon>
        <taxon>Pezizomycotina</taxon>
        <taxon>Eurotiomycetes</taxon>
        <taxon>Eurotiomycetidae</taxon>
        <taxon>Eurotiales</taxon>
        <taxon>Aspergillaceae</taxon>
        <taxon>Aspergillus</taxon>
        <taxon>Aspergillus subgen. Fumigati</taxon>
    </lineage>
</organism>
<dbReference type="OrthoDB" id="5291055at2759"/>
<sequence length="387" mass="43516">MAHKTPPPPPPAPPAARRLPGSGEATVPDTPNVPTGSFGIGVEVEFLLEPRDGTTAGGDIRGFSKSVASAYNEFLARYAPDKHPRMHNAINESYLGPRFAEWSLDSDSTIDMPNKGQAPWGLESISPIFRAHKDSLWREHINFLWDFLSANYRISANRSCGTHVHLSRSGGYTLSQLKKVCQSIIHFEPAFEALLPEERLSNEYARSNWLDNENFGHRNLTRKQTIAVIQQASSMRELVLLMNPNHDKMFGWNFLYLLNSPNGTIEFRRGAASTSAQHVFVSIEIAMSFVEAAIRLGDLERLGRVPATIGGLKWFIRAAKLPENVPGLYDSRYLDLLFSRKSENAFREPKPLGNLSASRLLKLKNKKEEDKRKNLAMVKMLQEPYWS</sequence>
<dbReference type="PANTHER" id="PTHR36847:SF1">
    <property type="entry name" value="AMIDOLIGASE ENZYME"/>
    <property type="match status" value="1"/>
</dbReference>
<proteinExistence type="predicted"/>
<dbReference type="Proteomes" id="UP001043456">
    <property type="component" value="Unassembled WGS sequence"/>
</dbReference>
<evidence type="ECO:0000313" key="2">
    <source>
        <dbReference type="EMBL" id="GIJ86966.1"/>
    </source>
</evidence>
<dbReference type="Pfam" id="PF12224">
    <property type="entry name" value="Amidoligase_2"/>
    <property type="match status" value="1"/>
</dbReference>
<dbReference type="InterPro" id="IPR022025">
    <property type="entry name" value="Amidoligase_2"/>
</dbReference>
<dbReference type="RefSeq" id="XP_043157712.1">
    <property type="nucleotide sequence ID" value="XM_043301777.1"/>
</dbReference>
<evidence type="ECO:0008006" key="4">
    <source>
        <dbReference type="Google" id="ProtNLM"/>
    </source>
</evidence>
<accession>A0A9P3ESY8</accession>
<evidence type="ECO:0000256" key="1">
    <source>
        <dbReference type="SAM" id="MobiDB-lite"/>
    </source>
</evidence>